<evidence type="ECO:0000256" key="3">
    <source>
        <dbReference type="ARBA" id="ARBA00022679"/>
    </source>
</evidence>
<keyword evidence="4" id="KW-0812">Transmembrane</keyword>
<dbReference type="GO" id="GO:0090447">
    <property type="term" value="F:glycerol-3-phosphate 2-O-acyltransferase activity"/>
    <property type="evidence" value="ECO:0007669"/>
    <property type="project" value="TreeGrafter"/>
</dbReference>
<dbReference type="GO" id="GO:0010143">
    <property type="term" value="P:cutin biosynthetic process"/>
    <property type="evidence" value="ECO:0007669"/>
    <property type="project" value="TreeGrafter"/>
</dbReference>
<dbReference type="PANTHER" id="PTHR15486:SF70">
    <property type="entry name" value="GLYCEROL-3-PHOSPHATE ACYLTRANSFERASE 8-RELATED"/>
    <property type="match status" value="1"/>
</dbReference>
<dbReference type="Gramene" id="ONK79662">
    <property type="protein sequence ID" value="ONK79662"/>
    <property type="gene ID" value="A4U43_C01F8730"/>
</dbReference>
<gene>
    <name evidence="9" type="ORF">A4U43_C01F8730</name>
</gene>
<evidence type="ECO:0000256" key="2">
    <source>
        <dbReference type="ARBA" id="ARBA00007937"/>
    </source>
</evidence>
<sequence>MAKASPTISSPQSPPSPPPDRLLPLRRRRPRRHPSSSPPSSFPLLLPSSPSRPAASFAPRLLLSTPLILLILPPPLGPKQRHQDPSSSSPSATSALSDIQLASRAVLPKFYAADVRDDSWKVFSRCGGRKVIVTANPRVMVEEFVREYLGGEKVLGTEVEVDERTGRATGFVKGARREEKGGEALAGRSSGTRRVAWGIGRPITPS</sequence>
<keyword evidence="5" id="KW-1133">Transmembrane helix</keyword>
<dbReference type="AlphaFoldDB" id="A0A5P1FNH4"/>
<protein>
    <recommendedName>
        <fullName evidence="8">Glycerol-3-phosphate acyltransferase RAM2/GPAT1-8 HAD-like domain-containing protein</fullName>
    </recommendedName>
</protein>
<dbReference type="PANTHER" id="PTHR15486">
    <property type="entry name" value="ANCIENT UBIQUITOUS PROTEIN"/>
    <property type="match status" value="1"/>
</dbReference>
<dbReference type="GO" id="GO:0016791">
    <property type="term" value="F:phosphatase activity"/>
    <property type="evidence" value="ECO:0007669"/>
    <property type="project" value="TreeGrafter"/>
</dbReference>
<keyword evidence="6" id="KW-0472">Membrane</keyword>
<evidence type="ECO:0000256" key="6">
    <source>
        <dbReference type="ARBA" id="ARBA00023136"/>
    </source>
</evidence>
<keyword evidence="3" id="KW-0808">Transferase</keyword>
<evidence type="ECO:0000256" key="1">
    <source>
        <dbReference type="ARBA" id="ARBA00004370"/>
    </source>
</evidence>
<reference evidence="10" key="1">
    <citation type="journal article" date="2017" name="Nat. Commun.">
        <title>The asparagus genome sheds light on the origin and evolution of a young Y chromosome.</title>
        <authorList>
            <person name="Harkess A."/>
            <person name="Zhou J."/>
            <person name="Xu C."/>
            <person name="Bowers J.E."/>
            <person name="Van der Hulst R."/>
            <person name="Ayyampalayam S."/>
            <person name="Mercati F."/>
            <person name="Riccardi P."/>
            <person name="McKain M.R."/>
            <person name="Kakrana A."/>
            <person name="Tang H."/>
            <person name="Ray J."/>
            <person name="Groenendijk J."/>
            <person name="Arikit S."/>
            <person name="Mathioni S.M."/>
            <person name="Nakano M."/>
            <person name="Shan H."/>
            <person name="Telgmann-Rauber A."/>
            <person name="Kanno A."/>
            <person name="Yue Z."/>
            <person name="Chen H."/>
            <person name="Li W."/>
            <person name="Chen Y."/>
            <person name="Xu X."/>
            <person name="Zhang Y."/>
            <person name="Luo S."/>
            <person name="Chen H."/>
            <person name="Gao J."/>
            <person name="Mao Z."/>
            <person name="Pires J.C."/>
            <person name="Luo M."/>
            <person name="Kudrna D."/>
            <person name="Wing R.A."/>
            <person name="Meyers B.C."/>
            <person name="Yi K."/>
            <person name="Kong H."/>
            <person name="Lavrijsen P."/>
            <person name="Sunseri F."/>
            <person name="Falavigna A."/>
            <person name="Ye Y."/>
            <person name="Leebens-Mack J.H."/>
            <person name="Chen G."/>
        </authorList>
    </citation>
    <scope>NUCLEOTIDE SEQUENCE [LARGE SCALE GENOMIC DNA]</scope>
    <source>
        <strain evidence="10">cv. DH0086</strain>
    </source>
</reference>
<evidence type="ECO:0000256" key="5">
    <source>
        <dbReference type="ARBA" id="ARBA00022989"/>
    </source>
</evidence>
<feature type="region of interest" description="Disordered" evidence="7">
    <location>
        <begin position="1"/>
        <end position="52"/>
    </location>
</feature>
<dbReference type="GO" id="GO:0016020">
    <property type="term" value="C:membrane"/>
    <property type="evidence" value="ECO:0007669"/>
    <property type="project" value="UniProtKB-SubCell"/>
</dbReference>
<evidence type="ECO:0000259" key="8">
    <source>
        <dbReference type="Pfam" id="PF23270"/>
    </source>
</evidence>
<feature type="compositionally biased region" description="Low complexity" evidence="7">
    <location>
        <begin position="85"/>
        <end position="95"/>
    </location>
</feature>
<evidence type="ECO:0000256" key="4">
    <source>
        <dbReference type="ARBA" id="ARBA00022692"/>
    </source>
</evidence>
<feature type="compositionally biased region" description="Pro residues" evidence="7">
    <location>
        <begin position="12"/>
        <end position="21"/>
    </location>
</feature>
<dbReference type="EMBL" id="CM007381">
    <property type="protein sequence ID" value="ONK79662.1"/>
    <property type="molecule type" value="Genomic_DNA"/>
</dbReference>
<dbReference type="InterPro" id="IPR056462">
    <property type="entry name" value="HAD_RAM2/GPAT1-8"/>
</dbReference>
<keyword evidence="10" id="KW-1185">Reference proteome</keyword>
<feature type="compositionally biased region" description="Low complexity" evidence="7">
    <location>
        <begin position="1"/>
        <end position="11"/>
    </location>
</feature>
<name>A0A5P1FNH4_ASPOF</name>
<evidence type="ECO:0000313" key="10">
    <source>
        <dbReference type="Proteomes" id="UP000243459"/>
    </source>
</evidence>
<proteinExistence type="inferred from homology"/>
<comment type="subcellular location">
    <subcellularLocation>
        <location evidence="1">Membrane</location>
    </subcellularLocation>
</comment>
<evidence type="ECO:0000313" key="9">
    <source>
        <dbReference type="EMBL" id="ONK79662.1"/>
    </source>
</evidence>
<comment type="similarity">
    <text evidence="2">Belongs to the GPAT/DAPAT family.</text>
</comment>
<accession>A0A5P1FNH4</accession>
<dbReference type="Pfam" id="PF23270">
    <property type="entry name" value="HAD_RAM2_N"/>
    <property type="match status" value="1"/>
</dbReference>
<organism evidence="9 10">
    <name type="scientific">Asparagus officinalis</name>
    <name type="common">Garden asparagus</name>
    <dbReference type="NCBI Taxonomy" id="4686"/>
    <lineage>
        <taxon>Eukaryota</taxon>
        <taxon>Viridiplantae</taxon>
        <taxon>Streptophyta</taxon>
        <taxon>Embryophyta</taxon>
        <taxon>Tracheophyta</taxon>
        <taxon>Spermatophyta</taxon>
        <taxon>Magnoliopsida</taxon>
        <taxon>Liliopsida</taxon>
        <taxon>Asparagales</taxon>
        <taxon>Asparagaceae</taxon>
        <taxon>Asparagoideae</taxon>
        <taxon>Asparagus</taxon>
    </lineage>
</organism>
<dbReference type="Proteomes" id="UP000243459">
    <property type="component" value="Chromosome 1"/>
</dbReference>
<feature type="domain" description="Glycerol-3-phosphate acyltransferase RAM2/GPAT1-8 HAD-like" evidence="8">
    <location>
        <begin position="97"/>
        <end position="180"/>
    </location>
</feature>
<feature type="compositionally biased region" description="Basic residues" evidence="7">
    <location>
        <begin position="24"/>
        <end position="34"/>
    </location>
</feature>
<feature type="compositionally biased region" description="Low complexity" evidence="7">
    <location>
        <begin position="42"/>
        <end position="52"/>
    </location>
</feature>
<feature type="region of interest" description="Disordered" evidence="7">
    <location>
        <begin position="74"/>
        <end position="95"/>
    </location>
</feature>
<evidence type="ECO:0000256" key="7">
    <source>
        <dbReference type="SAM" id="MobiDB-lite"/>
    </source>
</evidence>